<protein>
    <submittedName>
        <fullName evidence="1">Uncharacterized protein</fullName>
    </submittedName>
</protein>
<dbReference type="RefSeq" id="WP_255392178.1">
    <property type="nucleotide sequence ID" value="NZ_CP101509.1"/>
</dbReference>
<reference evidence="1" key="1">
    <citation type="submission" date="2022-07" db="EMBL/GenBank/DDBJ databases">
        <title>Genome sequencing of Photobacterium atrarenae GJH2-4.</title>
        <authorList>
            <person name="Park S.-J."/>
        </authorList>
    </citation>
    <scope>NUCLEOTIDE SEQUENCE</scope>
    <source>
        <strain evidence="1">GJH2-4</strain>
    </source>
</reference>
<evidence type="ECO:0000313" key="2">
    <source>
        <dbReference type="Proteomes" id="UP001057998"/>
    </source>
</evidence>
<organism evidence="1 2">
    <name type="scientific">Photobacterium atrarenae</name>
    <dbReference type="NCBI Taxonomy" id="865757"/>
    <lineage>
        <taxon>Bacteria</taxon>
        <taxon>Pseudomonadati</taxon>
        <taxon>Pseudomonadota</taxon>
        <taxon>Gammaproteobacteria</taxon>
        <taxon>Vibrionales</taxon>
        <taxon>Vibrionaceae</taxon>
        <taxon>Photobacterium</taxon>
    </lineage>
</organism>
<dbReference type="Proteomes" id="UP001057998">
    <property type="component" value="Chromosome 2"/>
</dbReference>
<name>A0ABY5GNZ4_9GAMM</name>
<gene>
    <name evidence="1" type="ORF">NNL38_19830</name>
</gene>
<dbReference type="EMBL" id="CP101509">
    <property type="protein sequence ID" value="UTV30810.1"/>
    <property type="molecule type" value="Genomic_DNA"/>
</dbReference>
<accession>A0ABY5GNZ4</accession>
<evidence type="ECO:0000313" key="1">
    <source>
        <dbReference type="EMBL" id="UTV30810.1"/>
    </source>
</evidence>
<proteinExistence type="predicted"/>
<keyword evidence="2" id="KW-1185">Reference proteome</keyword>
<sequence length="176" mass="20063">MELDIKLSGTPEEIARFLREGGYGSLSERVISSMVDGKNISLELNQPDESRYIEAMEKVNMPTIFLAYLILRDGVQEEKVTSISFDELMLMTDLDNTRNISSRIGGLRKVTDSLGLKPVMEVQRRRGERYAAVHAYAYPYLLDFFNRNDHLLDEYAEEQGESLEFDTLDIPISVDG</sequence>